<keyword evidence="2" id="KW-0472">Membrane</keyword>
<evidence type="ECO:0000256" key="1">
    <source>
        <dbReference type="SAM" id="MobiDB-lite"/>
    </source>
</evidence>
<protein>
    <submittedName>
        <fullName evidence="3">DUF3180 domain-containing protein</fullName>
    </submittedName>
</protein>
<dbReference type="InterPro" id="IPR021517">
    <property type="entry name" value="DUF3180"/>
</dbReference>
<reference evidence="3" key="1">
    <citation type="submission" date="2022-05" db="EMBL/GenBank/DDBJ databases">
        <authorList>
            <person name="Tuo L."/>
        </authorList>
    </citation>
    <scope>NUCLEOTIDE SEQUENCE</scope>
    <source>
        <strain evidence="3">BSK12Z-4</strain>
    </source>
</reference>
<gene>
    <name evidence="3" type="ORF">M8330_14610</name>
</gene>
<feature type="transmembrane region" description="Helical" evidence="2">
    <location>
        <begin position="58"/>
        <end position="81"/>
    </location>
</feature>
<evidence type="ECO:0000313" key="3">
    <source>
        <dbReference type="EMBL" id="MCM0621523.1"/>
    </source>
</evidence>
<dbReference type="Pfam" id="PF11377">
    <property type="entry name" value="DUF3180"/>
    <property type="match status" value="1"/>
</dbReference>
<dbReference type="AlphaFoldDB" id="A0A9X2D8X4"/>
<keyword evidence="2" id="KW-0812">Transmembrane</keyword>
<keyword evidence="2" id="KW-1133">Transmembrane helix</keyword>
<feature type="region of interest" description="Disordered" evidence="1">
    <location>
        <begin position="1"/>
        <end position="24"/>
    </location>
</feature>
<comment type="caution">
    <text evidence="3">The sequence shown here is derived from an EMBL/GenBank/DDBJ whole genome shotgun (WGS) entry which is preliminary data.</text>
</comment>
<feature type="transmembrane region" description="Helical" evidence="2">
    <location>
        <begin position="102"/>
        <end position="125"/>
    </location>
</feature>
<evidence type="ECO:0000256" key="2">
    <source>
        <dbReference type="SAM" id="Phobius"/>
    </source>
</evidence>
<dbReference type="EMBL" id="JAMOIL010000019">
    <property type="protein sequence ID" value="MCM0621523.1"/>
    <property type="molecule type" value="Genomic_DNA"/>
</dbReference>
<sequence>MTPPLDPPPDPDDGQDEPTQGTIQPASAGAMTALVVLGIVIGWTYHRVAVALFGTAPLVTWAPPAVLALVGVSLLVTARATHRQVHVRRQRLEAHRAVNRLALGRAATYVGALVGGGYLGYAISWLGVPSEAATQRLVLSGLAALAAVVVVAGGILLERACRVPEDDSDA</sequence>
<proteinExistence type="predicted"/>
<name>A0A9X2D8X4_9ACTN</name>
<evidence type="ECO:0000313" key="4">
    <source>
        <dbReference type="Proteomes" id="UP001139485"/>
    </source>
</evidence>
<keyword evidence="4" id="KW-1185">Reference proteome</keyword>
<feature type="transmembrane region" description="Helical" evidence="2">
    <location>
        <begin position="137"/>
        <end position="157"/>
    </location>
</feature>
<dbReference type="Proteomes" id="UP001139485">
    <property type="component" value="Unassembled WGS sequence"/>
</dbReference>
<dbReference type="RefSeq" id="WP_250827939.1">
    <property type="nucleotide sequence ID" value="NZ_JAMOIL010000019.1"/>
</dbReference>
<accession>A0A9X2D8X4</accession>
<organism evidence="3 4">
    <name type="scientific">Nocardioides bruguierae</name>
    <dbReference type="NCBI Taxonomy" id="2945102"/>
    <lineage>
        <taxon>Bacteria</taxon>
        <taxon>Bacillati</taxon>
        <taxon>Actinomycetota</taxon>
        <taxon>Actinomycetes</taxon>
        <taxon>Propionibacteriales</taxon>
        <taxon>Nocardioidaceae</taxon>
        <taxon>Nocardioides</taxon>
    </lineage>
</organism>
<feature type="transmembrane region" description="Helical" evidence="2">
    <location>
        <begin position="28"/>
        <end position="46"/>
    </location>
</feature>